<evidence type="ECO:0000256" key="2">
    <source>
        <dbReference type="ARBA" id="ARBA00005272"/>
    </source>
</evidence>
<dbReference type="PRINTS" id="PR00368">
    <property type="entry name" value="FADPNR"/>
</dbReference>
<dbReference type="InterPro" id="IPR023753">
    <property type="entry name" value="FAD/NAD-binding_dom"/>
</dbReference>
<dbReference type="GO" id="GO:0003955">
    <property type="term" value="F:NAD(P)H dehydrogenase (quinone) activity"/>
    <property type="evidence" value="ECO:0007669"/>
    <property type="project" value="TreeGrafter"/>
</dbReference>
<dbReference type="Pfam" id="PF07992">
    <property type="entry name" value="Pyr_redox_2"/>
    <property type="match status" value="1"/>
</dbReference>
<dbReference type="RefSeq" id="WP_124143984.1">
    <property type="nucleotide sequence ID" value="NZ_CAWOKI010000379.1"/>
</dbReference>
<dbReference type="OrthoDB" id="9781621at2"/>
<proteinExistence type="inferred from homology"/>
<evidence type="ECO:0000256" key="5">
    <source>
        <dbReference type="ARBA" id="ARBA00023002"/>
    </source>
</evidence>
<comment type="cofactor">
    <cofactor evidence="1">
        <name>FAD</name>
        <dbReference type="ChEBI" id="CHEBI:57692"/>
    </cofactor>
</comment>
<comment type="caution">
    <text evidence="8">The sequence shown here is derived from an EMBL/GenBank/DDBJ whole genome shotgun (WGS) entry which is preliminary data.</text>
</comment>
<dbReference type="Proteomes" id="UP000269154">
    <property type="component" value="Unassembled WGS sequence"/>
</dbReference>
<dbReference type="GO" id="GO:0019646">
    <property type="term" value="P:aerobic electron transport chain"/>
    <property type="evidence" value="ECO:0007669"/>
    <property type="project" value="TreeGrafter"/>
</dbReference>
<dbReference type="EMBL" id="RCBY01000006">
    <property type="protein sequence ID" value="RQH55474.1"/>
    <property type="molecule type" value="Genomic_DNA"/>
</dbReference>
<protein>
    <submittedName>
        <fullName evidence="8">NAD(P)/FAD-dependent oxidoreductase</fullName>
    </submittedName>
</protein>
<evidence type="ECO:0000256" key="1">
    <source>
        <dbReference type="ARBA" id="ARBA00001974"/>
    </source>
</evidence>
<dbReference type="InterPro" id="IPR051169">
    <property type="entry name" value="NADH-Q_oxidoreductase"/>
</dbReference>
<evidence type="ECO:0000313" key="8">
    <source>
        <dbReference type="EMBL" id="RQH55474.1"/>
    </source>
</evidence>
<keyword evidence="4" id="KW-0274">FAD</keyword>
<keyword evidence="3" id="KW-0285">Flavoprotein</keyword>
<dbReference type="InterPro" id="IPR036188">
    <property type="entry name" value="FAD/NAD-bd_sf"/>
</dbReference>
<keyword evidence="6" id="KW-1133">Transmembrane helix</keyword>
<evidence type="ECO:0000259" key="7">
    <source>
        <dbReference type="Pfam" id="PF07992"/>
    </source>
</evidence>
<keyword evidence="6" id="KW-0812">Transmembrane</keyword>
<keyword evidence="5" id="KW-0560">Oxidoreductase</keyword>
<accession>A0A3N6PUL2</accession>
<feature type="transmembrane region" description="Helical" evidence="6">
    <location>
        <begin position="15"/>
        <end position="35"/>
    </location>
</feature>
<evidence type="ECO:0000256" key="6">
    <source>
        <dbReference type="SAM" id="Phobius"/>
    </source>
</evidence>
<evidence type="ECO:0000256" key="3">
    <source>
        <dbReference type="ARBA" id="ARBA00022630"/>
    </source>
</evidence>
<feature type="domain" description="FAD/NAD(P)-binding" evidence="7">
    <location>
        <begin position="18"/>
        <end position="321"/>
    </location>
</feature>
<dbReference type="Gene3D" id="3.50.50.100">
    <property type="match status" value="1"/>
</dbReference>
<evidence type="ECO:0000313" key="9">
    <source>
        <dbReference type="Proteomes" id="UP000269154"/>
    </source>
</evidence>
<name>A0A3N6PUL2_9CYAN</name>
<keyword evidence="9" id="KW-1185">Reference proteome</keyword>
<gene>
    <name evidence="8" type="ORF">D5R40_02090</name>
</gene>
<keyword evidence="6" id="KW-0472">Membrane</keyword>
<reference evidence="8 9" key="1">
    <citation type="journal article" date="2018" name="ACS Chem. Biol.">
        <title>Ketoreductase domain dysfunction expands chemodiversity: malyngamide biosynthesis in the cyanobacterium Okeania hirsuta.</title>
        <authorList>
            <person name="Moss N.A."/>
            <person name="Leao T."/>
            <person name="Rankin M."/>
            <person name="McCullough T.M."/>
            <person name="Qu P."/>
            <person name="Korobeynikov A."/>
            <person name="Smith J.L."/>
            <person name="Gerwick L."/>
            <person name="Gerwick W.H."/>
        </authorList>
    </citation>
    <scope>NUCLEOTIDE SEQUENCE [LARGE SCALE GENOMIC DNA]</scope>
    <source>
        <strain evidence="8 9">PAB10Feb10-1</strain>
    </source>
</reference>
<organism evidence="8 9">
    <name type="scientific">Okeania hirsuta</name>
    <dbReference type="NCBI Taxonomy" id="1458930"/>
    <lineage>
        <taxon>Bacteria</taxon>
        <taxon>Bacillati</taxon>
        <taxon>Cyanobacteriota</taxon>
        <taxon>Cyanophyceae</taxon>
        <taxon>Oscillatoriophycideae</taxon>
        <taxon>Oscillatoriales</taxon>
        <taxon>Microcoleaceae</taxon>
        <taxon>Okeania</taxon>
    </lineage>
</organism>
<dbReference type="AlphaFoldDB" id="A0A3N6PUL2"/>
<evidence type="ECO:0000256" key="4">
    <source>
        <dbReference type="ARBA" id="ARBA00022827"/>
    </source>
</evidence>
<sequence length="414" mass="45952">METGKISETVEGSNVATKICILGGGFGGLYTALYLQSFRGFKHKNCQIILIDSQDHIVFTPLLYEVITDELKTWEIAPSFDKLLKNKDIQFCQDTVEDIDLKTSQVKLLEGGNLPYDYLVIAVGVTNGKIPNGAENVLTFRTLADTQRLEQKLQSLENSSQEKILVSIVGGGPSGVELAGKIADRLGKRGEIRLIERGKEILKSFTPATRKNAQRALDKRNVLISLQTGVNAIETDKITILQAGETAVIPTDLILWTAGTQMRELVKNLDCSHNSRGQLICEPTLQLVDYPEVFALGDVAEISYPNNQQLPATAQVAYQQASQAAKNLWKTLNNKRPRPFHYLHLGEMITLGMNTAAISSFGISLSGSFAALVRLGVYIQRLPTLSHKFKVIRHRLQVWWQHLFGKSASHKKLR</sequence>
<dbReference type="PANTHER" id="PTHR42913:SF4">
    <property type="entry name" value="ALTERNATIVE NAD(P)H-UBIQUINONE OXIDOREDUCTASE C1, CHLOROPLASTIC_MITOCHONDRIAL"/>
    <property type="match status" value="1"/>
</dbReference>
<dbReference type="PANTHER" id="PTHR42913">
    <property type="entry name" value="APOPTOSIS-INDUCING FACTOR 1"/>
    <property type="match status" value="1"/>
</dbReference>
<dbReference type="SUPFAM" id="SSF51905">
    <property type="entry name" value="FAD/NAD(P)-binding domain"/>
    <property type="match status" value="2"/>
</dbReference>
<comment type="similarity">
    <text evidence="2">Belongs to the NADH dehydrogenase family.</text>
</comment>